<reference evidence="1" key="1">
    <citation type="submission" date="2014-11" db="EMBL/GenBank/DDBJ databases">
        <authorList>
            <person name="Amaro Gonzalez C."/>
        </authorList>
    </citation>
    <scope>NUCLEOTIDE SEQUENCE</scope>
</reference>
<dbReference type="AlphaFoldDB" id="A0A0E9VL70"/>
<organism evidence="1">
    <name type="scientific">Anguilla anguilla</name>
    <name type="common">European freshwater eel</name>
    <name type="synonym">Muraena anguilla</name>
    <dbReference type="NCBI Taxonomy" id="7936"/>
    <lineage>
        <taxon>Eukaryota</taxon>
        <taxon>Metazoa</taxon>
        <taxon>Chordata</taxon>
        <taxon>Craniata</taxon>
        <taxon>Vertebrata</taxon>
        <taxon>Euteleostomi</taxon>
        <taxon>Actinopterygii</taxon>
        <taxon>Neopterygii</taxon>
        <taxon>Teleostei</taxon>
        <taxon>Anguilliformes</taxon>
        <taxon>Anguillidae</taxon>
        <taxon>Anguilla</taxon>
    </lineage>
</organism>
<sequence>MKRITQSVEMLKCPSDLVVIAVC</sequence>
<protein>
    <submittedName>
        <fullName evidence="1">Uncharacterized protein</fullName>
    </submittedName>
</protein>
<accession>A0A0E9VL70</accession>
<reference evidence="1" key="2">
    <citation type="journal article" date="2015" name="Fish Shellfish Immunol.">
        <title>Early steps in the European eel (Anguilla anguilla)-Vibrio vulnificus interaction in the gills: Role of the RtxA13 toxin.</title>
        <authorList>
            <person name="Callol A."/>
            <person name="Pajuelo D."/>
            <person name="Ebbesson L."/>
            <person name="Teles M."/>
            <person name="MacKenzie S."/>
            <person name="Amaro C."/>
        </authorList>
    </citation>
    <scope>NUCLEOTIDE SEQUENCE</scope>
</reference>
<dbReference type="EMBL" id="GBXM01029770">
    <property type="protein sequence ID" value="JAH78807.1"/>
    <property type="molecule type" value="Transcribed_RNA"/>
</dbReference>
<evidence type="ECO:0000313" key="1">
    <source>
        <dbReference type="EMBL" id="JAH78807.1"/>
    </source>
</evidence>
<name>A0A0E9VL70_ANGAN</name>
<proteinExistence type="predicted"/>